<dbReference type="Proteomes" id="UP001301350">
    <property type="component" value="Unassembled WGS sequence"/>
</dbReference>
<dbReference type="InterPro" id="IPR029044">
    <property type="entry name" value="Nucleotide-diphossugar_trans"/>
</dbReference>
<dbReference type="GO" id="GO:0016020">
    <property type="term" value="C:membrane"/>
    <property type="evidence" value="ECO:0007669"/>
    <property type="project" value="UniProtKB-SubCell"/>
</dbReference>
<keyword evidence="4" id="KW-0472">Membrane</keyword>
<evidence type="ECO:0000256" key="1">
    <source>
        <dbReference type="ARBA" id="ARBA00004167"/>
    </source>
</evidence>
<comment type="subcellular location">
    <subcellularLocation>
        <location evidence="1">Membrane</location>
        <topology evidence="1">Single-pass membrane protein</topology>
    </subcellularLocation>
</comment>
<proteinExistence type="predicted"/>
<gene>
    <name evidence="5" type="ORF">CDCA_CDCA20G4865</name>
</gene>
<dbReference type="GO" id="GO:0016757">
    <property type="term" value="F:glycosyltransferase activity"/>
    <property type="evidence" value="ECO:0007669"/>
    <property type="project" value="TreeGrafter"/>
</dbReference>
<feature type="transmembrane region" description="Helical" evidence="4">
    <location>
        <begin position="7"/>
        <end position="30"/>
    </location>
</feature>
<evidence type="ECO:0000313" key="5">
    <source>
        <dbReference type="EMBL" id="KAK4538840.1"/>
    </source>
</evidence>
<evidence type="ECO:0000313" key="6">
    <source>
        <dbReference type="Proteomes" id="UP001301350"/>
    </source>
</evidence>
<evidence type="ECO:0000256" key="3">
    <source>
        <dbReference type="ARBA" id="ARBA00022989"/>
    </source>
</evidence>
<dbReference type="GO" id="GO:0005737">
    <property type="term" value="C:cytoplasm"/>
    <property type="evidence" value="ECO:0007669"/>
    <property type="project" value="TreeGrafter"/>
</dbReference>
<protein>
    <recommendedName>
        <fullName evidence="7">Glycosyltransferase family 2 protein</fullName>
    </recommendedName>
</protein>
<evidence type="ECO:0000256" key="4">
    <source>
        <dbReference type="SAM" id="Phobius"/>
    </source>
</evidence>
<comment type="caution">
    <text evidence="5">The sequence shown here is derived from an EMBL/GenBank/DDBJ whole genome shotgun (WGS) entry which is preliminary data.</text>
</comment>
<dbReference type="EMBL" id="JANCYW010000020">
    <property type="protein sequence ID" value="KAK4538840.1"/>
    <property type="molecule type" value="Genomic_DNA"/>
</dbReference>
<keyword evidence="3 4" id="KW-1133">Transmembrane helix</keyword>
<dbReference type="PANTHER" id="PTHR21461">
    <property type="entry name" value="GLYCOSYLTRANSFERASE FAMILY 92 PROTEIN"/>
    <property type="match status" value="1"/>
</dbReference>
<sequence>MRSRRPFYVLCRSGLLGLASLLLCVAYFTYRSGRMCRLLGVDTAADAEHGAVVREPDNDRAEVQASLARQTFRMCEFFVQHRRECRNEYRCLVDRLMQQPPGFLRQSATPCWRAVAAALRDPWSPRLVRRCYSSNSTRRLDADAVVRVQQVNQCAGDGRQVWMVLMVRNEARLLIENLLYHLSLGVERFLVFDDGSTDNVRAALQPFIDARVVRYTRLTGRYRQLVVYDVATELCRQHGVRWLGVVDTDEFFVSTRATCIRTVLDEVYRRNESQLGAVALNWRFVGADPLLDERGAWQWERSRFSIGAPDKHVRVFVMPDRVGAFAGPHHTRSRGPWHALSVDGRVVDGPFLEPPEANQTVLLHVQAKTPAEWVRKRIRGKADFYNSVLRGESNLFYNEDAIALLHEWRQTPLAAPLPNHPLTASLKNNVQQLHRALDG</sequence>
<reference evidence="5 6" key="1">
    <citation type="submission" date="2022-07" db="EMBL/GenBank/DDBJ databases">
        <title>Genome-wide signatures of adaptation to extreme environments.</title>
        <authorList>
            <person name="Cho C.H."/>
            <person name="Yoon H.S."/>
        </authorList>
    </citation>
    <scope>NUCLEOTIDE SEQUENCE [LARGE SCALE GENOMIC DNA]</scope>
    <source>
        <strain evidence="5 6">DBV 063 E5</strain>
    </source>
</reference>
<dbReference type="SUPFAM" id="SSF53448">
    <property type="entry name" value="Nucleotide-diphospho-sugar transferases"/>
    <property type="match status" value="1"/>
</dbReference>
<name>A0AAV9J3A0_CYACA</name>
<dbReference type="Pfam" id="PF13704">
    <property type="entry name" value="Glyco_tranf_2_4"/>
    <property type="match status" value="1"/>
</dbReference>
<keyword evidence="6" id="KW-1185">Reference proteome</keyword>
<keyword evidence="2 4" id="KW-0812">Transmembrane</keyword>
<organism evidence="5 6">
    <name type="scientific">Cyanidium caldarium</name>
    <name type="common">Red alga</name>
    <dbReference type="NCBI Taxonomy" id="2771"/>
    <lineage>
        <taxon>Eukaryota</taxon>
        <taxon>Rhodophyta</taxon>
        <taxon>Bangiophyceae</taxon>
        <taxon>Cyanidiales</taxon>
        <taxon>Cyanidiaceae</taxon>
        <taxon>Cyanidium</taxon>
    </lineage>
</organism>
<dbReference type="AlphaFoldDB" id="A0AAV9J3A0"/>
<evidence type="ECO:0008006" key="7">
    <source>
        <dbReference type="Google" id="ProtNLM"/>
    </source>
</evidence>
<evidence type="ECO:0000256" key="2">
    <source>
        <dbReference type="ARBA" id="ARBA00022692"/>
    </source>
</evidence>
<dbReference type="CDD" id="cd00761">
    <property type="entry name" value="Glyco_tranf_GTA_type"/>
    <property type="match status" value="1"/>
</dbReference>
<dbReference type="PANTHER" id="PTHR21461:SF69">
    <property type="entry name" value="GLYCOSYLTRANSFERASE FAMILY 92 PROTEIN"/>
    <property type="match status" value="1"/>
</dbReference>
<accession>A0AAV9J3A0</accession>